<sequence length="171" mass="19905">MARGGSVSIIDNILIFLGLRSKKQINKKHEWDEEQQPKEQLPRYTKRTFYKGYYLENSSGDIDNWSVRINGKVMTGKLDLLQKSINWFCDTKKLLPPESFEVKEIEVSSSDRLDIEHHGYRIINDSSQSNGWYTVINGKLVKGTETLIKEKIDEYLAYKLSQEQKQNEPMA</sequence>
<evidence type="ECO:0000313" key="2">
    <source>
        <dbReference type="Proteomes" id="UP000241771"/>
    </source>
</evidence>
<comment type="caution">
    <text evidence="1">The sequence shown here is derived from an EMBL/GenBank/DDBJ whole genome shotgun (WGS) entry which is preliminary data.</text>
</comment>
<accession>A0A2T3NN19</accession>
<dbReference type="InterPro" id="IPR021753">
    <property type="entry name" value="DUF3319"/>
</dbReference>
<evidence type="ECO:0000313" key="1">
    <source>
        <dbReference type="EMBL" id="PSW16916.1"/>
    </source>
</evidence>
<reference evidence="1 2" key="1">
    <citation type="submission" date="2018-01" db="EMBL/GenBank/DDBJ databases">
        <title>Whole genome sequencing of Histamine producing bacteria.</title>
        <authorList>
            <person name="Butler K."/>
        </authorList>
    </citation>
    <scope>NUCLEOTIDE SEQUENCE [LARGE SCALE GENOMIC DNA]</scope>
    <source>
        <strain evidence="1 2">DSM 100436</strain>
    </source>
</reference>
<name>A0A2T3NN19_9GAMM</name>
<organism evidence="1 2">
    <name type="scientific">Photobacterium sanctipauli</name>
    <dbReference type="NCBI Taxonomy" id="1342794"/>
    <lineage>
        <taxon>Bacteria</taxon>
        <taxon>Pseudomonadati</taxon>
        <taxon>Pseudomonadota</taxon>
        <taxon>Gammaproteobacteria</taxon>
        <taxon>Vibrionales</taxon>
        <taxon>Vibrionaceae</taxon>
        <taxon>Photobacterium</taxon>
    </lineage>
</organism>
<protein>
    <recommendedName>
        <fullName evidence="3">DUF3319 domain-containing protein</fullName>
    </recommendedName>
</protein>
<evidence type="ECO:0008006" key="3">
    <source>
        <dbReference type="Google" id="ProtNLM"/>
    </source>
</evidence>
<gene>
    <name evidence="1" type="ORF">C9I98_20445</name>
</gene>
<dbReference type="Pfam" id="PF11782">
    <property type="entry name" value="DUF3319"/>
    <property type="match status" value="1"/>
</dbReference>
<proteinExistence type="predicted"/>
<keyword evidence="2" id="KW-1185">Reference proteome</keyword>
<dbReference type="AlphaFoldDB" id="A0A2T3NN19"/>
<dbReference type="EMBL" id="PYMA01000016">
    <property type="protein sequence ID" value="PSW16916.1"/>
    <property type="molecule type" value="Genomic_DNA"/>
</dbReference>
<dbReference type="Proteomes" id="UP000241771">
    <property type="component" value="Unassembled WGS sequence"/>
</dbReference>